<dbReference type="PANTHER" id="PTHR30193">
    <property type="entry name" value="ABC TRANSPORTER PERMEASE PROTEIN"/>
    <property type="match status" value="1"/>
</dbReference>
<evidence type="ECO:0000256" key="5">
    <source>
        <dbReference type="ARBA" id="ARBA00022989"/>
    </source>
</evidence>
<dbReference type="InterPro" id="IPR000515">
    <property type="entry name" value="MetI-like"/>
</dbReference>
<evidence type="ECO:0000256" key="4">
    <source>
        <dbReference type="ARBA" id="ARBA00022692"/>
    </source>
</evidence>
<keyword evidence="3" id="KW-1003">Cell membrane</keyword>
<feature type="transmembrane region" description="Helical" evidence="7">
    <location>
        <begin position="81"/>
        <end position="103"/>
    </location>
</feature>
<name>A0A7G5C763_9BACL</name>
<keyword evidence="10" id="KW-1185">Reference proteome</keyword>
<dbReference type="Gene3D" id="1.10.3720.10">
    <property type="entry name" value="MetI-like"/>
    <property type="match status" value="1"/>
</dbReference>
<organism evidence="9 10">
    <name type="scientific">Cohnella cholangitidis</name>
    <dbReference type="NCBI Taxonomy" id="2598458"/>
    <lineage>
        <taxon>Bacteria</taxon>
        <taxon>Bacillati</taxon>
        <taxon>Bacillota</taxon>
        <taxon>Bacilli</taxon>
        <taxon>Bacillales</taxon>
        <taxon>Paenibacillaceae</taxon>
        <taxon>Cohnella</taxon>
    </lineage>
</organism>
<keyword evidence="2 7" id="KW-0813">Transport</keyword>
<feature type="transmembrane region" description="Helical" evidence="7">
    <location>
        <begin position="115"/>
        <end position="134"/>
    </location>
</feature>
<dbReference type="CDD" id="cd06261">
    <property type="entry name" value="TM_PBP2"/>
    <property type="match status" value="1"/>
</dbReference>
<dbReference type="KEGG" id="cchl:FPL14_16695"/>
<feature type="transmembrane region" description="Helical" evidence="7">
    <location>
        <begin position="216"/>
        <end position="236"/>
    </location>
</feature>
<dbReference type="SUPFAM" id="SSF161098">
    <property type="entry name" value="MetI-like"/>
    <property type="match status" value="1"/>
</dbReference>
<dbReference type="PANTHER" id="PTHR30193:SF37">
    <property type="entry name" value="INNER MEMBRANE ABC TRANSPORTER PERMEASE PROTEIN YCJO"/>
    <property type="match status" value="1"/>
</dbReference>
<comment type="similarity">
    <text evidence="7">Belongs to the binding-protein-dependent transport system permease family.</text>
</comment>
<dbReference type="GO" id="GO:0055085">
    <property type="term" value="P:transmembrane transport"/>
    <property type="evidence" value="ECO:0007669"/>
    <property type="project" value="InterPro"/>
</dbReference>
<evidence type="ECO:0000313" key="10">
    <source>
        <dbReference type="Proteomes" id="UP000515679"/>
    </source>
</evidence>
<evidence type="ECO:0000256" key="3">
    <source>
        <dbReference type="ARBA" id="ARBA00022475"/>
    </source>
</evidence>
<dbReference type="EMBL" id="CP041969">
    <property type="protein sequence ID" value="QMV45047.1"/>
    <property type="molecule type" value="Genomic_DNA"/>
</dbReference>
<dbReference type="RefSeq" id="WP_182298850.1">
    <property type="nucleotide sequence ID" value="NZ_CP041969.1"/>
</dbReference>
<keyword evidence="4 7" id="KW-0812">Transmembrane</keyword>
<sequence>MSTAKRYLRSWLTRPERAAYLFLLPSALILTVFIVIPLVATLVISMLNMDVFLKSADFAGADHFRQLLDDESFWNALKNTAYFAVVEVPLQVIVSLLAAVYVANNTRFRKFLRSVFFLPAICSFTAIGIAWSFLLDPQTGLYTEYLFNLGLPRIAFLRDPHWAMPTVILTTVWKTFGYSMMLLVAGLQNIPNSYYEAAEIDGAGSLRKFVSVTLPMLIPALSFTIITTTIGALQVFDQVFVMTHGGPLNKTETIVSYIYNVGFSMAPYDLGYASAISVALFVLIMIITLSMNRFFTNKETSM</sequence>
<keyword evidence="6 7" id="KW-0472">Membrane</keyword>
<dbReference type="GO" id="GO:0005886">
    <property type="term" value="C:plasma membrane"/>
    <property type="evidence" value="ECO:0007669"/>
    <property type="project" value="UniProtKB-SubCell"/>
</dbReference>
<dbReference type="Proteomes" id="UP000515679">
    <property type="component" value="Chromosome"/>
</dbReference>
<evidence type="ECO:0000256" key="2">
    <source>
        <dbReference type="ARBA" id="ARBA00022448"/>
    </source>
</evidence>
<dbReference type="InterPro" id="IPR051393">
    <property type="entry name" value="ABC_transporter_permease"/>
</dbReference>
<evidence type="ECO:0000256" key="7">
    <source>
        <dbReference type="RuleBase" id="RU363032"/>
    </source>
</evidence>
<proteinExistence type="inferred from homology"/>
<evidence type="ECO:0000256" key="1">
    <source>
        <dbReference type="ARBA" id="ARBA00004651"/>
    </source>
</evidence>
<feature type="domain" description="ABC transmembrane type-1" evidence="8">
    <location>
        <begin position="77"/>
        <end position="291"/>
    </location>
</feature>
<feature type="transmembrane region" description="Helical" evidence="7">
    <location>
        <begin position="21"/>
        <end position="47"/>
    </location>
</feature>
<evidence type="ECO:0000256" key="6">
    <source>
        <dbReference type="ARBA" id="ARBA00023136"/>
    </source>
</evidence>
<protein>
    <submittedName>
        <fullName evidence="9">Sugar ABC transporter permease</fullName>
    </submittedName>
</protein>
<dbReference type="InterPro" id="IPR035906">
    <property type="entry name" value="MetI-like_sf"/>
</dbReference>
<evidence type="ECO:0000259" key="8">
    <source>
        <dbReference type="PROSITE" id="PS50928"/>
    </source>
</evidence>
<feature type="transmembrane region" description="Helical" evidence="7">
    <location>
        <begin position="162"/>
        <end position="185"/>
    </location>
</feature>
<gene>
    <name evidence="9" type="ORF">FPL14_16695</name>
</gene>
<dbReference type="PROSITE" id="PS50928">
    <property type="entry name" value="ABC_TM1"/>
    <property type="match status" value="1"/>
</dbReference>
<dbReference type="AlphaFoldDB" id="A0A7G5C763"/>
<feature type="transmembrane region" description="Helical" evidence="7">
    <location>
        <begin position="270"/>
        <end position="292"/>
    </location>
</feature>
<reference evidence="9 10" key="1">
    <citation type="submission" date="2019-07" db="EMBL/GenBank/DDBJ databases">
        <authorList>
            <person name="Kim J.K."/>
            <person name="Cheong H.-M."/>
            <person name="Choi Y."/>
            <person name="Hwang K.J."/>
            <person name="Lee S."/>
            <person name="Choi C."/>
        </authorList>
    </citation>
    <scope>NUCLEOTIDE SEQUENCE [LARGE SCALE GENOMIC DNA]</scope>
    <source>
        <strain evidence="9 10">KS 22</strain>
    </source>
</reference>
<comment type="subcellular location">
    <subcellularLocation>
        <location evidence="1 7">Cell membrane</location>
        <topology evidence="1 7">Multi-pass membrane protein</topology>
    </subcellularLocation>
</comment>
<dbReference type="Pfam" id="PF00528">
    <property type="entry name" value="BPD_transp_1"/>
    <property type="match status" value="1"/>
</dbReference>
<keyword evidence="5 7" id="KW-1133">Transmembrane helix</keyword>
<accession>A0A7G5C763</accession>
<evidence type="ECO:0000313" key="9">
    <source>
        <dbReference type="EMBL" id="QMV45047.1"/>
    </source>
</evidence>